<keyword evidence="3" id="KW-1185">Reference proteome</keyword>
<feature type="region of interest" description="Disordered" evidence="1">
    <location>
        <begin position="224"/>
        <end position="252"/>
    </location>
</feature>
<gene>
    <name evidence="2" type="ORF">J7S78_33375</name>
</gene>
<comment type="caution">
    <text evidence="2">The sequence shown here is derived from an EMBL/GenBank/DDBJ whole genome shotgun (WGS) entry which is preliminary data.</text>
</comment>
<dbReference type="Proteomes" id="UP000673434">
    <property type="component" value="Unassembled WGS sequence"/>
</dbReference>
<protein>
    <submittedName>
        <fullName evidence="2">Uncharacterized protein</fullName>
    </submittedName>
</protein>
<dbReference type="AlphaFoldDB" id="A0AAP2FQ86"/>
<feature type="compositionally biased region" description="Polar residues" evidence="1">
    <location>
        <begin position="231"/>
        <end position="240"/>
    </location>
</feature>
<name>A0AAP2FQ86_KLEOX</name>
<sequence>MSISDTQQAAQFSANAAVSAAEAKQYLLEAQQGYQDTSEAAQEAKNAAESASSAEQNAATSEANALQSATEASAARDEAVVAASTAAEFGDNKFTFYKTSSDPDGTIAGLAATTNGQSFRVAQGVDGTDAFITYQNDNGVAVAQAAQPGTSAVTNTIRQFPTLTAAQKDAAAGNILDGARCWVVSIEDTSLADEYINNSGTLEATGKAMPSQGYVDVTISESIDKNDDSNLSKSITSDGITTELETESGEKF</sequence>
<feature type="non-terminal residue" evidence="2">
    <location>
        <position position="252"/>
    </location>
</feature>
<evidence type="ECO:0000256" key="1">
    <source>
        <dbReference type="SAM" id="MobiDB-lite"/>
    </source>
</evidence>
<feature type="region of interest" description="Disordered" evidence="1">
    <location>
        <begin position="34"/>
        <end position="70"/>
    </location>
</feature>
<organism evidence="2 3">
    <name type="scientific">Klebsiella oxytoca</name>
    <dbReference type="NCBI Taxonomy" id="571"/>
    <lineage>
        <taxon>Bacteria</taxon>
        <taxon>Pseudomonadati</taxon>
        <taxon>Pseudomonadota</taxon>
        <taxon>Gammaproteobacteria</taxon>
        <taxon>Enterobacterales</taxon>
        <taxon>Enterobacteriaceae</taxon>
        <taxon>Klebsiella/Raoultella group</taxon>
        <taxon>Klebsiella</taxon>
    </lineage>
</organism>
<dbReference type="EMBL" id="JAGKON010000102">
    <property type="protein sequence ID" value="MBQ0604646.1"/>
    <property type="molecule type" value="Genomic_DNA"/>
</dbReference>
<proteinExistence type="predicted"/>
<feature type="compositionally biased region" description="Low complexity" evidence="1">
    <location>
        <begin position="37"/>
        <end position="65"/>
    </location>
</feature>
<accession>A0AAP2FQ86</accession>
<evidence type="ECO:0000313" key="2">
    <source>
        <dbReference type="EMBL" id="MBQ0604646.1"/>
    </source>
</evidence>
<reference evidence="2 3" key="1">
    <citation type="submission" date="2021-03" db="EMBL/GenBank/DDBJ databases">
        <authorList>
            <person name="Stanton E."/>
        </authorList>
    </citation>
    <scope>NUCLEOTIDE SEQUENCE [LARGE SCALE GENOMIC DNA]</scope>
    <source>
        <strain evidence="2 3">2020EL-00037</strain>
    </source>
</reference>
<evidence type="ECO:0000313" key="3">
    <source>
        <dbReference type="Proteomes" id="UP000673434"/>
    </source>
</evidence>